<proteinExistence type="predicted"/>
<evidence type="ECO:0000259" key="3">
    <source>
        <dbReference type="Pfam" id="PF13559"/>
    </source>
</evidence>
<keyword evidence="2" id="KW-1133">Transmembrane helix</keyword>
<feature type="region of interest" description="Disordered" evidence="1">
    <location>
        <begin position="197"/>
        <end position="217"/>
    </location>
</feature>
<dbReference type="Pfam" id="PF13559">
    <property type="entry name" value="DUF4129"/>
    <property type="match status" value="1"/>
</dbReference>
<feature type="transmembrane region" description="Helical" evidence="2">
    <location>
        <begin position="434"/>
        <end position="454"/>
    </location>
</feature>
<name>A0A3N6PHD3_NATCH</name>
<keyword evidence="5" id="KW-1185">Reference proteome</keyword>
<comment type="caution">
    <text evidence="4">The sequence shown here is derived from an EMBL/GenBank/DDBJ whole genome shotgun (WGS) entry which is preliminary data.</text>
</comment>
<sequence length="741" mass="77024">MPADDPPDEPTAGRAYRQVSFVLLAAAALVIASLFAPAMAGHVGDGADPAGDVPSDPDGEPDDSFDWTELLEWLDLDWFDDPEPADPACTIWLDDDPVPGRELTATIHDRDGPIVDAPVWFNDHDVGQTDESGRVAGEIPYETELVVRVGTGEDGECRAIETTTGFDSSDLGFDDDAADLDSLATAIDSSDLGASASLGGVPSTDRFETVQSETPSGNATAEYEIDGALSIGIHGSAYPGEPVTIAADVQGTPVQSATVAVDGEPVGETDDDGTLEVTVPDDGSDRVAITVSRGEFERTATLDVLLLEARIVPDGLAPVPGSDGSVVAEIAGEPVEDATVAVDDDRRGTTDAEGRAAIDVPLDPTATVTVSTDDQTASTTLLGSYGGPVLAFVAFVAGAAAVGHRTHGGRGSLGVVAATGVAVVALILEAFSGPLVALFAVVVPLATALAYVAVRSDGRVRDAIPSPGDGHRLLERVVGGLLRFVDALESLLDRVRSLLGAAWIRLTSLPRSVTGLASALAARLESIARGSAVVALRWLGALRRLRGRTIAACCGGALLVAGSYVAVGHRVAAAVAVALLVAAAVARAFDREEPEPTASEAGVNDESPTDRAGEQPEEGAVVTLRDVWRSFAREVDPRRWRTRTPGEIERRALEQGYPPEPVRELTSLFRAVEYGDRPRSRTVRSSATAAAERIAAARPNDDGGENGSDSPDSSKGDDARPVADATISDRPTESQPEGIER</sequence>
<feature type="region of interest" description="Disordered" evidence="1">
    <location>
        <begin position="676"/>
        <end position="741"/>
    </location>
</feature>
<evidence type="ECO:0000313" key="4">
    <source>
        <dbReference type="EMBL" id="RQG97415.1"/>
    </source>
</evidence>
<accession>A0A3N6PHD3</accession>
<feature type="domain" description="Protein-glutamine gamma-glutamyltransferase-like C-terminal" evidence="3">
    <location>
        <begin position="625"/>
        <end position="691"/>
    </location>
</feature>
<organism evidence="4 5">
    <name type="scientific">Natrarchaeobius chitinivorans</name>
    <dbReference type="NCBI Taxonomy" id="1679083"/>
    <lineage>
        <taxon>Archaea</taxon>
        <taxon>Methanobacteriati</taxon>
        <taxon>Methanobacteriota</taxon>
        <taxon>Stenosarchaea group</taxon>
        <taxon>Halobacteria</taxon>
        <taxon>Halobacteriales</taxon>
        <taxon>Natrialbaceae</taxon>
        <taxon>Natrarchaeobius</taxon>
    </lineage>
</organism>
<dbReference type="EMBL" id="REFZ01000020">
    <property type="protein sequence ID" value="RQG97415.1"/>
    <property type="molecule type" value="Genomic_DNA"/>
</dbReference>
<gene>
    <name evidence="4" type="ORF">EA472_19500</name>
</gene>
<evidence type="ECO:0000256" key="1">
    <source>
        <dbReference type="SAM" id="MobiDB-lite"/>
    </source>
</evidence>
<feature type="compositionally biased region" description="Basic and acidic residues" evidence="1">
    <location>
        <begin position="712"/>
        <end position="721"/>
    </location>
</feature>
<feature type="region of interest" description="Disordered" evidence="1">
    <location>
        <begin position="592"/>
        <end position="619"/>
    </location>
</feature>
<feature type="transmembrane region" description="Helical" evidence="2">
    <location>
        <begin position="385"/>
        <end position="404"/>
    </location>
</feature>
<dbReference type="InterPro" id="IPR025403">
    <property type="entry name" value="TgpA-like_C"/>
</dbReference>
<keyword evidence="2" id="KW-0812">Transmembrane</keyword>
<dbReference type="AlphaFoldDB" id="A0A3N6PHD3"/>
<reference evidence="4 5" key="1">
    <citation type="submission" date="2018-10" db="EMBL/GenBank/DDBJ databases">
        <title>Natrarchaeobius chitinivorans gen. nov., sp. nov., and Natrarchaeobius haloalkaliphilus sp. nov., alkaliphilic, chitin-utilizing haloarchaea from hypersaline alkaline lakes.</title>
        <authorList>
            <person name="Sorokin D.Y."/>
            <person name="Elcheninov A.G."/>
            <person name="Kostrikina N.A."/>
            <person name="Bale N.J."/>
            <person name="Sinninghe Damste J.S."/>
            <person name="Khijniak T.V."/>
            <person name="Kublanov I.V."/>
            <person name="Toshchakov S.V."/>
        </authorList>
    </citation>
    <scope>NUCLEOTIDE SEQUENCE [LARGE SCALE GENOMIC DNA]</scope>
    <source>
        <strain evidence="4 5">AArcht7</strain>
    </source>
</reference>
<feature type="transmembrane region" description="Helical" evidence="2">
    <location>
        <begin position="21"/>
        <end position="40"/>
    </location>
</feature>
<keyword evidence="2" id="KW-0472">Membrane</keyword>
<evidence type="ECO:0000256" key="2">
    <source>
        <dbReference type="SAM" id="Phobius"/>
    </source>
</evidence>
<feature type="compositionally biased region" description="Low complexity" evidence="1">
    <location>
        <begin position="683"/>
        <end position="697"/>
    </location>
</feature>
<dbReference type="OrthoDB" id="206550at2157"/>
<feature type="transmembrane region" description="Helical" evidence="2">
    <location>
        <begin position="411"/>
        <end position="428"/>
    </location>
</feature>
<protein>
    <submittedName>
        <fullName evidence="4">DUF4129 domain-containing protein</fullName>
    </submittedName>
</protein>
<dbReference type="Proteomes" id="UP000281431">
    <property type="component" value="Unassembled WGS sequence"/>
</dbReference>
<feature type="transmembrane region" description="Helical" evidence="2">
    <location>
        <begin position="545"/>
        <end position="565"/>
    </location>
</feature>
<evidence type="ECO:0000313" key="5">
    <source>
        <dbReference type="Proteomes" id="UP000281431"/>
    </source>
</evidence>